<keyword evidence="8" id="KW-1185">Reference proteome</keyword>
<comment type="cofactor">
    <cofactor evidence="6">
        <name>a divalent metal cation</name>
        <dbReference type="ChEBI" id="CHEBI:60240"/>
    </cofactor>
</comment>
<dbReference type="GO" id="GO:0019674">
    <property type="term" value="P:NAD+ metabolic process"/>
    <property type="evidence" value="ECO:0007669"/>
    <property type="project" value="InterPro"/>
</dbReference>
<dbReference type="EMBL" id="BOMQ01000026">
    <property type="protein sequence ID" value="GIE48626.1"/>
    <property type="molecule type" value="Genomic_DNA"/>
</dbReference>
<keyword evidence="6" id="KW-0067">ATP-binding</keyword>
<keyword evidence="4 6" id="KW-0520">NAD</keyword>
<reference evidence="7" key="1">
    <citation type="submission" date="2021-01" db="EMBL/GenBank/DDBJ databases">
        <title>Whole genome shotgun sequence of Actinoplanes nipponensis NBRC 14063.</title>
        <authorList>
            <person name="Komaki H."/>
            <person name="Tamura T."/>
        </authorList>
    </citation>
    <scope>NUCLEOTIDE SEQUENCE</scope>
    <source>
        <strain evidence="7">NBRC 14063</strain>
    </source>
</reference>
<dbReference type="AlphaFoldDB" id="A0A919JDV7"/>
<evidence type="ECO:0000256" key="1">
    <source>
        <dbReference type="ARBA" id="ARBA00022679"/>
    </source>
</evidence>
<name>A0A919JDV7_9ACTN</name>
<feature type="binding site" evidence="6">
    <location>
        <position position="191"/>
    </location>
    <ligand>
        <name>NAD(+)</name>
        <dbReference type="ChEBI" id="CHEBI:57540"/>
    </ligand>
</feature>
<evidence type="ECO:0000256" key="6">
    <source>
        <dbReference type="HAMAP-Rule" id="MF_00361"/>
    </source>
</evidence>
<dbReference type="InterPro" id="IPR017437">
    <property type="entry name" value="ATP-NAD_kinase_PpnK-typ_C"/>
</dbReference>
<evidence type="ECO:0000256" key="5">
    <source>
        <dbReference type="ARBA" id="ARBA00047925"/>
    </source>
</evidence>
<keyword evidence="2 6" id="KW-0418">Kinase</keyword>
<dbReference type="PANTHER" id="PTHR20275:SF0">
    <property type="entry name" value="NAD KINASE"/>
    <property type="match status" value="1"/>
</dbReference>
<dbReference type="Gene3D" id="2.60.200.30">
    <property type="entry name" value="Probable inorganic polyphosphate/atp-NAD kinase, domain 2"/>
    <property type="match status" value="1"/>
</dbReference>
<dbReference type="Pfam" id="PF20143">
    <property type="entry name" value="NAD_kinase_C"/>
    <property type="match status" value="1"/>
</dbReference>
<keyword evidence="6" id="KW-0547">Nucleotide-binding</keyword>
<feature type="active site" description="Proton acceptor" evidence="6">
    <location>
        <position position="91"/>
    </location>
</feature>
<dbReference type="InterPro" id="IPR002504">
    <property type="entry name" value="NADK"/>
</dbReference>
<comment type="function">
    <text evidence="6">Involved in the regulation of the intracellular balance of NAD and NADP, and is a key enzyme in the biosynthesis of NADP. Catalyzes specifically the phosphorylation on 2'-hydroxyl of the adenosine moiety of NAD to yield NADP.</text>
</comment>
<dbReference type="Pfam" id="PF01513">
    <property type="entry name" value="NAD_kinase"/>
    <property type="match status" value="1"/>
</dbReference>
<dbReference type="HAMAP" id="MF_00361">
    <property type="entry name" value="NAD_kinase"/>
    <property type="match status" value="1"/>
</dbReference>
<feature type="binding site" evidence="6">
    <location>
        <position position="228"/>
    </location>
    <ligand>
        <name>NAD(+)</name>
        <dbReference type="ChEBI" id="CHEBI:57540"/>
    </ligand>
</feature>
<protein>
    <recommendedName>
        <fullName evidence="6">NAD kinase</fullName>
        <ecNumber evidence="6">2.7.1.23</ecNumber>
    </recommendedName>
    <alternativeName>
        <fullName evidence="6">ATP-dependent NAD kinase</fullName>
    </alternativeName>
</protein>
<gene>
    <name evidence="6 7" type="primary">nadK</name>
    <name evidence="7" type="ORF">Ani05nite_21600</name>
</gene>
<dbReference type="SUPFAM" id="SSF111331">
    <property type="entry name" value="NAD kinase/diacylglycerol kinase-like"/>
    <property type="match status" value="1"/>
</dbReference>
<organism evidence="7 8">
    <name type="scientific">Actinoplanes nipponensis</name>
    <dbReference type="NCBI Taxonomy" id="135950"/>
    <lineage>
        <taxon>Bacteria</taxon>
        <taxon>Bacillati</taxon>
        <taxon>Actinomycetota</taxon>
        <taxon>Actinomycetes</taxon>
        <taxon>Micromonosporales</taxon>
        <taxon>Micromonosporaceae</taxon>
        <taxon>Actinoplanes</taxon>
    </lineage>
</organism>
<evidence type="ECO:0000313" key="8">
    <source>
        <dbReference type="Proteomes" id="UP000647172"/>
    </source>
</evidence>
<dbReference type="InterPro" id="IPR016064">
    <property type="entry name" value="NAD/diacylglycerol_kinase_sf"/>
</dbReference>
<keyword evidence="1 6" id="KW-0808">Transferase</keyword>
<dbReference type="GO" id="GO:0005524">
    <property type="term" value="F:ATP binding"/>
    <property type="evidence" value="ECO:0007669"/>
    <property type="project" value="UniProtKB-KW"/>
</dbReference>
<evidence type="ECO:0000256" key="3">
    <source>
        <dbReference type="ARBA" id="ARBA00022857"/>
    </source>
</evidence>
<feature type="binding site" evidence="6">
    <location>
        <begin position="91"/>
        <end position="92"/>
    </location>
    <ligand>
        <name>NAD(+)</name>
        <dbReference type="ChEBI" id="CHEBI:57540"/>
    </ligand>
</feature>
<dbReference type="PANTHER" id="PTHR20275">
    <property type="entry name" value="NAD KINASE"/>
    <property type="match status" value="1"/>
</dbReference>
<dbReference type="GO" id="GO:0003951">
    <property type="term" value="F:NAD+ kinase activity"/>
    <property type="evidence" value="ECO:0007669"/>
    <property type="project" value="UniProtKB-UniRule"/>
</dbReference>
<keyword evidence="6" id="KW-0963">Cytoplasm</keyword>
<dbReference type="InterPro" id="IPR017438">
    <property type="entry name" value="ATP-NAD_kinase_N"/>
</dbReference>
<dbReference type="Proteomes" id="UP000647172">
    <property type="component" value="Unassembled WGS sequence"/>
</dbReference>
<dbReference type="EC" id="2.7.1.23" evidence="6"/>
<evidence type="ECO:0000313" key="7">
    <source>
        <dbReference type="EMBL" id="GIE48626.1"/>
    </source>
</evidence>
<dbReference type="GO" id="GO:0051287">
    <property type="term" value="F:NAD binding"/>
    <property type="evidence" value="ECO:0007669"/>
    <property type="project" value="UniProtKB-ARBA"/>
</dbReference>
<comment type="caution">
    <text evidence="7">The sequence shown here is derived from an EMBL/GenBank/DDBJ whole genome shotgun (WGS) entry which is preliminary data.</text>
</comment>
<accession>A0A919JDV7</accession>
<feature type="binding site" evidence="6">
    <location>
        <position position="193"/>
    </location>
    <ligand>
        <name>NAD(+)</name>
        <dbReference type="ChEBI" id="CHEBI:57540"/>
    </ligand>
</feature>
<dbReference type="GO" id="GO:0046872">
    <property type="term" value="F:metal ion binding"/>
    <property type="evidence" value="ECO:0007669"/>
    <property type="project" value="UniProtKB-UniRule"/>
</dbReference>
<comment type="catalytic activity">
    <reaction evidence="5 6">
        <text>NAD(+) + ATP = ADP + NADP(+) + H(+)</text>
        <dbReference type="Rhea" id="RHEA:18629"/>
        <dbReference type="ChEBI" id="CHEBI:15378"/>
        <dbReference type="ChEBI" id="CHEBI:30616"/>
        <dbReference type="ChEBI" id="CHEBI:57540"/>
        <dbReference type="ChEBI" id="CHEBI:58349"/>
        <dbReference type="ChEBI" id="CHEBI:456216"/>
        <dbReference type="EC" id="2.7.1.23"/>
    </reaction>
</comment>
<dbReference type="RefSeq" id="WP_239129657.1">
    <property type="nucleotide sequence ID" value="NZ_BAAAYJ010000077.1"/>
</dbReference>
<dbReference type="GO" id="GO:0005737">
    <property type="term" value="C:cytoplasm"/>
    <property type="evidence" value="ECO:0007669"/>
    <property type="project" value="UniProtKB-SubCell"/>
</dbReference>
<feature type="binding site" evidence="6">
    <location>
        <begin position="163"/>
        <end position="164"/>
    </location>
    <ligand>
        <name>NAD(+)</name>
        <dbReference type="ChEBI" id="CHEBI:57540"/>
    </ligand>
</feature>
<comment type="subcellular location">
    <subcellularLocation>
        <location evidence="6">Cytoplasm</location>
    </subcellularLocation>
</comment>
<comment type="similarity">
    <text evidence="6">Belongs to the NAD kinase family.</text>
</comment>
<proteinExistence type="inferred from homology"/>
<evidence type="ECO:0000256" key="4">
    <source>
        <dbReference type="ARBA" id="ARBA00023027"/>
    </source>
</evidence>
<keyword evidence="3 6" id="KW-0521">NADP</keyword>
<comment type="caution">
    <text evidence="6">Lacks conserved residue(s) required for the propagation of feature annotation.</text>
</comment>
<sequence>MSLHQQPRAGVRHTLGLVVHPNKPVGDSIATIVGWTTAHDVRLVARAQDRERIGAILDRSTDPDSGPGGVDVVGDPAFVAAVDGVIALGGDGTMLGAMRLMTGRAVPVLGVNHGNLGFLVEVSPPDLEAALAHLVAGDFTVEARSCLVADTPGTPLATRYGFNDVVLARMGRTGAVSVDLTVNGQRYGYYKCDALVVSTSSGSTAYNYAAGGPVLSPSAAAIVVTPVAPMAGIGRSVVLGAGDRIGLHVAGDSTRVAVDIDGTAAAELTPGETLTAVLREDAAQVVRLAAGTHGDRSRVKLSLLDLPLRRDQLLDLIPEEIRRRITGADG</sequence>
<dbReference type="GO" id="GO:0006741">
    <property type="term" value="P:NADP+ biosynthetic process"/>
    <property type="evidence" value="ECO:0007669"/>
    <property type="project" value="UniProtKB-UniRule"/>
</dbReference>
<dbReference type="Gene3D" id="3.40.50.10330">
    <property type="entry name" value="Probable inorganic polyphosphate/atp-NAD kinase, domain 1"/>
    <property type="match status" value="1"/>
</dbReference>
<evidence type="ECO:0000256" key="2">
    <source>
        <dbReference type="ARBA" id="ARBA00022777"/>
    </source>
</evidence>